<proteinExistence type="predicted"/>
<dbReference type="InterPro" id="IPR011701">
    <property type="entry name" value="MFS"/>
</dbReference>
<dbReference type="RefSeq" id="WP_083573998.1">
    <property type="nucleotide sequence ID" value="NZ_FRAF01000002.1"/>
</dbReference>
<gene>
    <name evidence="8" type="ORF">SAMN05443507_10254</name>
</gene>
<dbReference type="Pfam" id="PF07690">
    <property type="entry name" value="MFS_1"/>
    <property type="match status" value="1"/>
</dbReference>
<protein>
    <submittedName>
        <fullName evidence="8">Nitrate/nitrite transporter NarK</fullName>
    </submittedName>
</protein>
<dbReference type="OrthoDB" id="9773404at2"/>
<keyword evidence="9" id="KW-1185">Reference proteome</keyword>
<accession>A0A1M6KYY0</accession>
<dbReference type="Gene3D" id="1.20.1250.20">
    <property type="entry name" value="MFS general substrate transporter like domains"/>
    <property type="match status" value="2"/>
</dbReference>
<dbReference type="EMBL" id="FRAF01000002">
    <property type="protein sequence ID" value="SHJ64185.1"/>
    <property type="molecule type" value="Genomic_DNA"/>
</dbReference>
<dbReference type="SUPFAM" id="SSF103473">
    <property type="entry name" value="MFS general substrate transporter"/>
    <property type="match status" value="1"/>
</dbReference>
<keyword evidence="2" id="KW-0813">Transport</keyword>
<dbReference type="InterPro" id="IPR020846">
    <property type="entry name" value="MFS_dom"/>
</dbReference>
<dbReference type="PANTHER" id="PTHR43826:SF3">
    <property type="entry name" value="GLUCOSE-6-PHOSPHATE EXCHANGER SLC37A4"/>
    <property type="match status" value="1"/>
</dbReference>
<evidence type="ECO:0000256" key="2">
    <source>
        <dbReference type="ARBA" id="ARBA00022448"/>
    </source>
</evidence>
<keyword evidence="4 6" id="KW-1133">Transmembrane helix</keyword>
<dbReference type="CDD" id="cd06174">
    <property type="entry name" value="MFS"/>
    <property type="match status" value="1"/>
</dbReference>
<feature type="transmembrane region" description="Helical" evidence="6">
    <location>
        <begin position="141"/>
        <end position="161"/>
    </location>
</feature>
<evidence type="ECO:0000313" key="8">
    <source>
        <dbReference type="EMBL" id="SHJ64185.1"/>
    </source>
</evidence>
<feature type="transmembrane region" description="Helical" evidence="6">
    <location>
        <begin position="324"/>
        <end position="347"/>
    </location>
</feature>
<dbReference type="STRING" id="1830138.SAMN05443507_10254"/>
<dbReference type="InterPro" id="IPR036259">
    <property type="entry name" value="MFS_trans_sf"/>
</dbReference>
<feature type="transmembrane region" description="Helical" evidence="6">
    <location>
        <begin position="394"/>
        <end position="415"/>
    </location>
</feature>
<organism evidence="8 9">
    <name type="scientific">Alicyclobacillus tolerans</name>
    <dbReference type="NCBI Taxonomy" id="90970"/>
    <lineage>
        <taxon>Bacteria</taxon>
        <taxon>Bacillati</taxon>
        <taxon>Bacillota</taxon>
        <taxon>Bacilli</taxon>
        <taxon>Bacillales</taxon>
        <taxon>Alicyclobacillaceae</taxon>
        <taxon>Alicyclobacillus</taxon>
    </lineage>
</organism>
<feature type="transmembrane region" description="Helical" evidence="6">
    <location>
        <begin position="231"/>
        <end position="254"/>
    </location>
</feature>
<feature type="transmembrane region" description="Helical" evidence="6">
    <location>
        <begin position="266"/>
        <end position="286"/>
    </location>
</feature>
<evidence type="ECO:0000256" key="3">
    <source>
        <dbReference type="ARBA" id="ARBA00022692"/>
    </source>
</evidence>
<evidence type="ECO:0000256" key="1">
    <source>
        <dbReference type="ARBA" id="ARBA00004651"/>
    </source>
</evidence>
<evidence type="ECO:0000256" key="4">
    <source>
        <dbReference type="ARBA" id="ARBA00022989"/>
    </source>
</evidence>
<feature type="transmembrane region" description="Helical" evidence="6">
    <location>
        <begin position="50"/>
        <end position="71"/>
    </location>
</feature>
<feature type="transmembrane region" description="Helical" evidence="6">
    <location>
        <begin position="173"/>
        <end position="191"/>
    </location>
</feature>
<name>A0A1M6KYY0_9BACL</name>
<evidence type="ECO:0000256" key="5">
    <source>
        <dbReference type="ARBA" id="ARBA00023136"/>
    </source>
</evidence>
<dbReference type="InterPro" id="IPR051337">
    <property type="entry name" value="OPA_Antiporter"/>
</dbReference>
<reference evidence="9" key="1">
    <citation type="submission" date="2016-11" db="EMBL/GenBank/DDBJ databases">
        <authorList>
            <person name="Varghese N."/>
            <person name="Submissions S."/>
        </authorList>
    </citation>
    <scope>NUCLEOTIDE SEQUENCE [LARGE SCALE GENOMIC DNA]</scope>
    <source>
        <strain evidence="9">USBA-503</strain>
    </source>
</reference>
<feature type="transmembrane region" description="Helical" evidence="6">
    <location>
        <begin position="298"/>
        <end position="318"/>
    </location>
</feature>
<keyword evidence="5 6" id="KW-0472">Membrane</keyword>
<feature type="domain" description="Major facilitator superfamily (MFS) profile" evidence="7">
    <location>
        <begin position="17"/>
        <end position="420"/>
    </location>
</feature>
<keyword evidence="3 6" id="KW-0812">Transmembrane</keyword>
<evidence type="ECO:0000259" key="7">
    <source>
        <dbReference type="PROSITE" id="PS50850"/>
    </source>
</evidence>
<dbReference type="AlphaFoldDB" id="A0A1M6KYY0"/>
<dbReference type="Proteomes" id="UP000184016">
    <property type="component" value="Unassembled WGS sequence"/>
</dbReference>
<dbReference type="GO" id="GO:0035435">
    <property type="term" value="P:phosphate ion transmembrane transport"/>
    <property type="evidence" value="ECO:0007669"/>
    <property type="project" value="TreeGrafter"/>
</dbReference>
<comment type="subcellular location">
    <subcellularLocation>
        <location evidence="1">Cell membrane</location>
        <topology evidence="1">Multi-pass membrane protein</topology>
    </subcellularLocation>
</comment>
<feature type="transmembrane region" description="Helical" evidence="6">
    <location>
        <begin position="113"/>
        <end position="134"/>
    </location>
</feature>
<evidence type="ECO:0000256" key="6">
    <source>
        <dbReference type="SAM" id="Phobius"/>
    </source>
</evidence>
<feature type="transmembrane region" description="Helical" evidence="6">
    <location>
        <begin position="359"/>
        <end position="382"/>
    </location>
</feature>
<dbReference type="GO" id="GO:0005886">
    <property type="term" value="C:plasma membrane"/>
    <property type="evidence" value="ECO:0007669"/>
    <property type="project" value="UniProtKB-SubCell"/>
</dbReference>
<dbReference type="GO" id="GO:0061513">
    <property type="term" value="F:glucose 6-phosphate:phosphate antiporter activity"/>
    <property type="evidence" value="ECO:0007669"/>
    <property type="project" value="TreeGrafter"/>
</dbReference>
<feature type="transmembrane region" description="Helical" evidence="6">
    <location>
        <begin position="12"/>
        <end position="30"/>
    </location>
</feature>
<dbReference type="PROSITE" id="PS50850">
    <property type="entry name" value="MFS"/>
    <property type="match status" value="1"/>
</dbReference>
<evidence type="ECO:0000313" key="9">
    <source>
        <dbReference type="Proteomes" id="UP000184016"/>
    </source>
</evidence>
<dbReference type="PANTHER" id="PTHR43826">
    <property type="entry name" value="GLUCOSE-6-PHOSPHATE EXCHANGER SLC37A4"/>
    <property type="match status" value="1"/>
</dbReference>
<sequence>MPWQARIQTMLGKRFWIGLLLCMSYLLAFMQRTGPGVVSTTLQHTFHVSGAVLGTMTSVQYLLYMILQIPVGLSGDKLGPEKLLAAGVCLDGIGTLCFADSHQFAMLLVGRAVVGLGDALIWVNIVLIIGGYFLPSQFGALLGIVSTAGNVGALLTTIPFAAWTTVAGWREPFALLGILLVITAVFDFAVIRKKRPTLDRVSVLSDQPEQFKIKPVPIRSILSTVIQDRNAWATFFCHFSAVGTYIGFVGLWAVPYFEHTYAVNRSLATTFTLTAFVGALIGGPLAGTLTDRIGSRRGTYIVLQVFICLSWLSVPLFAGQPPVLIAYMLMFVLGLGSGGSLLTFAVIRDQTPAERAGVTSGFANTGGFLSAVLLPVLFGALYDAHLRQGIHTAYAVAFLVPTGFTLLGVIGSLFIRERRQAFQNEVGV</sequence>